<evidence type="ECO:0000256" key="1">
    <source>
        <dbReference type="SAM" id="MobiDB-lite"/>
    </source>
</evidence>
<feature type="compositionally biased region" description="Gly residues" evidence="1">
    <location>
        <begin position="371"/>
        <end position="393"/>
    </location>
</feature>
<dbReference type="CDD" id="cd13399">
    <property type="entry name" value="Slt35-like"/>
    <property type="match status" value="1"/>
</dbReference>
<sequence>MDPHRGRSWTPVHITWLTLSDGTCDTRNVGVSRFVGQVSPVERTCTGVSTPCATDQVGAEGAAHARRPRGHGERYDMTRKRLGRLQRAATIIPLALLSAAWTASVAGIGGVSAPVAAAESPGQVTDGTSVPEESIEDPASLSDPATVEGIDDGNEAGIVSAASTNAIPAAALAAYQRAETVINSADKTCNITWQLIAAIGRVESDHGRVGGNVLNDDGVATPGVFGPALNGRKGTKAISDTDAGVYDNDPQWDRAVGPMQFIPSTWQVVGVDADDDGRRDPQDIDDAALAAAVYLCSGDGDLSTVVGQRAAVYRYNHSQAYVDLVLKIMNAYLDGDFTSVPNNSTAAGYIVPEPPSFGVDGPKNIKPGKNGSKGGGKGSTGGGTDTPGSGTPGGTPTNPGNPGNPGGKPTTPPTKPTPPKTPLDPVVEGVDEGVGAVTSGLISGVLGLLTKQEAADACRAEYPKLTQTVQLLGCLVSYGLKTP</sequence>
<dbReference type="PANTHER" id="PTHR30163">
    <property type="entry name" value="MEMBRANE-BOUND LYTIC MUREIN TRANSGLYCOSYLASE B"/>
    <property type="match status" value="1"/>
</dbReference>
<feature type="region of interest" description="Disordered" evidence="1">
    <location>
        <begin position="351"/>
        <end position="425"/>
    </location>
</feature>
<dbReference type="InterPro" id="IPR031304">
    <property type="entry name" value="SLT_2"/>
</dbReference>
<dbReference type="GO" id="GO:0008933">
    <property type="term" value="F:peptidoglycan lytic transglycosylase activity"/>
    <property type="evidence" value="ECO:0007669"/>
    <property type="project" value="TreeGrafter"/>
</dbReference>
<dbReference type="Proteomes" id="UP000449906">
    <property type="component" value="Unassembled WGS sequence"/>
</dbReference>
<accession>A0A7J5DT45</accession>
<dbReference type="GO" id="GO:0009253">
    <property type="term" value="P:peptidoglycan catabolic process"/>
    <property type="evidence" value="ECO:0007669"/>
    <property type="project" value="TreeGrafter"/>
</dbReference>
<reference evidence="3 4" key="1">
    <citation type="submission" date="2019-09" db="EMBL/GenBank/DDBJ databases">
        <title>Pimelobacter sp. isolated from Paulinella.</title>
        <authorList>
            <person name="Jeong S.E."/>
        </authorList>
    </citation>
    <scope>NUCLEOTIDE SEQUENCE [LARGE SCALE GENOMIC DNA]</scope>
    <source>
        <strain evidence="3 4">Pch-N</strain>
    </source>
</reference>
<gene>
    <name evidence="3" type="ORF">F9L07_22280</name>
</gene>
<dbReference type="InterPro" id="IPR023346">
    <property type="entry name" value="Lysozyme-like_dom_sf"/>
</dbReference>
<feature type="compositionally biased region" description="Pro residues" evidence="1">
    <location>
        <begin position="410"/>
        <end position="422"/>
    </location>
</feature>
<protein>
    <submittedName>
        <fullName evidence="3">Lytic transglycosylase domain-containing protein</fullName>
    </submittedName>
</protein>
<dbReference type="AlphaFoldDB" id="A0A7J5DT45"/>
<feature type="domain" description="Transglycosylase SLT" evidence="2">
    <location>
        <begin position="165"/>
        <end position="295"/>
    </location>
</feature>
<feature type="compositionally biased region" description="Low complexity" evidence="1">
    <location>
        <begin position="361"/>
        <end position="370"/>
    </location>
</feature>
<evidence type="ECO:0000259" key="2">
    <source>
        <dbReference type="Pfam" id="PF13406"/>
    </source>
</evidence>
<name>A0A7J5DT45_NOCSI</name>
<comment type="caution">
    <text evidence="3">The sequence shown here is derived from an EMBL/GenBank/DDBJ whole genome shotgun (WGS) entry which is preliminary data.</text>
</comment>
<dbReference type="InterPro" id="IPR043426">
    <property type="entry name" value="MltB-like"/>
</dbReference>
<dbReference type="EMBL" id="WBVM01000003">
    <property type="protein sequence ID" value="KAB2808251.1"/>
    <property type="molecule type" value="Genomic_DNA"/>
</dbReference>
<proteinExistence type="predicted"/>
<feature type="region of interest" description="Disordered" evidence="1">
    <location>
        <begin position="117"/>
        <end position="152"/>
    </location>
</feature>
<dbReference type="Pfam" id="PF13406">
    <property type="entry name" value="SLT_2"/>
    <property type="match status" value="1"/>
</dbReference>
<dbReference type="PANTHER" id="PTHR30163:SF8">
    <property type="entry name" value="LYTIC MUREIN TRANSGLYCOSYLASE"/>
    <property type="match status" value="1"/>
</dbReference>
<dbReference type="Gene3D" id="1.10.530.10">
    <property type="match status" value="1"/>
</dbReference>
<evidence type="ECO:0000313" key="4">
    <source>
        <dbReference type="Proteomes" id="UP000449906"/>
    </source>
</evidence>
<dbReference type="SUPFAM" id="SSF53955">
    <property type="entry name" value="Lysozyme-like"/>
    <property type="match status" value="1"/>
</dbReference>
<evidence type="ECO:0000313" key="3">
    <source>
        <dbReference type="EMBL" id="KAB2808251.1"/>
    </source>
</evidence>
<organism evidence="3 4">
    <name type="scientific">Nocardioides simplex</name>
    <name type="common">Arthrobacter simplex</name>
    <dbReference type="NCBI Taxonomy" id="2045"/>
    <lineage>
        <taxon>Bacteria</taxon>
        <taxon>Bacillati</taxon>
        <taxon>Actinomycetota</taxon>
        <taxon>Actinomycetes</taxon>
        <taxon>Propionibacteriales</taxon>
        <taxon>Nocardioidaceae</taxon>
        <taxon>Pimelobacter</taxon>
    </lineage>
</organism>